<dbReference type="AlphaFoldDB" id="A0A0G4LMM0"/>
<reference evidence="3" key="1">
    <citation type="submission" date="2015-05" db="EMBL/GenBank/DDBJ databases">
        <authorList>
            <person name="Fogelqvist Johan"/>
        </authorList>
    </citation>
    <scope>NUCLEOTIDE SEQUENCE [LARGE SCALE GENOMIC DNA]</scope>
</reference>
<proteinExistence type="predicted"/>
<protein>
    <submittedName>
        <fullName evidence="2">Uncharacterized protein</fullName>
    </submittedName>
</protein>
<evidence type="ECO:0000313" key="3">
    <source>
        <dbReference type="Proteomes" id="UP000045706"/>
    </source>
</evidence>
<gene>
    <name evidence="2" type="ORF">BN1723_003013</name>
</gene>
<evidence type="ECO:0000313" key="2">
    <source>
        <dbReference type="EMBL" id="CRK23258.1"/>
    </source>
</evidence>
<name>A0A0G4LMM0_VERLO</name>
<sequence>MTRFLLTLPLPRSDNLHIPSAAPRHLAVGPRQPNLQSRSRRAPPQRLDPLDVRSTTAPAPGDNLRLLHHRVAPALPGREVLRLPRGVVLRRALGRPPRELVLRQALEVVYLGVGREPHELAERVAALGHDERAPLLGRRRRLAQRRREPVVVGLLREPRPPVVLAQVPHRRLQVRNVGLEGVHLARRRHGPFLARLGGAGVVGAGERLAVARNLLPLVAVRLERLELAVALFYVLLERRRALLGRLDLGLEVGDARRLLVRVAHAGLERLNLERRRAEALVALRNRAARLVVLLLDAAELLFGIHGDRLESLEFLRAELPGGRVELKLLRLRQVRTEAGKVRDLLRDDPELGHVGREEIRVGRRTGRQGRLRHRVLHLRMRVWLGPALLMQQLVQVEANLSRQCGEVLCGLFALLKRLLRAVVPSQRERSVLEILESAHGLAGNDLGAAGLPDNVLGLFAEVLCHLVVLARLGNDPLDHAPGGRNGRGGRIQMALHNESAHVHGVGEALQIVRKVNLGEMGHERNGALQLAGALGLLEFIPPEAVDPPVHRPLHRLQLKQSALIVLELLDRAVADGVDEAAAHGRHPGELVNGIAASKHVVLVAGVRLARDAFLEEALEQSGLERQSLEAKERQHGVAVLLVGLGQEELYDFEVLLRFLRLQTAKLQVDRLDLCLGSRDLELHVEVHHGAGLAV</sequence>
<organism evidence="2 3">
    <name type="scientific">Verticillium longisporum</name>
    <name type="common">Verticillium dahliae var. longisporum</name>
    <dbReference type="NCBI Taxonomy" id="100787"/>
    <lineage>
        <taxon>Eukaryota</taxon>
        <taxon>Fungi</taxon>
        <taxon>Dikarya</taxon>
        <taxon>Ascomycota</taxon>
        <taxon>Pezizomycotina</taxon>
        <taxon>Sordariomycetes</taxon>
        <taxon>Hypocreomycetidae</taxon>
        <taxon>Glomerellales</taxon>
        <taxon>Plectosphaerellaceae</taxon>
        <taxon>Verticillium</taxon>
    </lineage>
</organism>
<dbReference type="Proteomes" id="UP000045706">
    <property type="component" value="Unassembled WGS sequence"/>
</dbReference>
<evidence type="ECO:0000256" key="1">
    <source>
        <dbReference type="SAM" id="MobiDB-lite"/>
    </source>
</evidence>
<accession>A0A0G4LMM0</accession>
<feature type="region of interest" description="Disordered" evidence="1">
    <location>
        <begin position="26"/>
        <end position="62"/>
    </location>
</feature>
<dbReference type="EMBL" id="CVQI01014446">
    <property type="protein sequence ID" value="CRK23258.1"/>
    <property type="molecule type" value="Genomic_DNA"/>
</dbReference>